<dbReference type="OMA" id="MAASIEC"/>
<reference evidence="5" key="1">
    <citation type="submission" date="2021-01" db="UniProtKB">
        <authorList>
            <consortium name="EnsemblPlants"/>
        </authorList>
    </citation>
    <scope>IDENTIFICATION</scope>
</reference>
<dbReference type="Pfam" id="PF00931">
    <property type="entry name" value="NB-ARC"/>
    <property type="match status" value="1"/>
</dbReference>
<dbReference type="Gene3D" id="3.80.10.10">
    <property type="entry name" value="Ribonuclease Inhibitor"/>
    <property type="match status" value="2"/>
</dbReference>
<dbReference type="InterPro" id="IPR042197">
    <property type="entry name" value="Apaf_helical"/>
</dbReference>
<evidence type="ECO:0000256" key="1">
    <source>
        <dbReference type="ARBA" id="ARBA00008894"/>
    </source>
</evidence>
<dbReference type="InterPro" id="IPR036388">
    <property type="entry name" value="WH-like_DNA-bd_sf"/>
</dbReference>
<evidence type="ECO:0000256" key="3">
    <source>
        <dbReference type="ARBA" id="ARBA00022821"/>
    </source>
</evidence>
<dbReference type="InterPro" id="IPR002182">
    <property type="entry name" value="NB-ARC"/>
</dbReference>
<proteinExistence type="inferred from homology"/>
<evidence type="ECO:0000313" key="5">
    <source>
        <dbReference type="EnsemblPlants" id="Kaladp0095s0729.1.v1.1"/>
    </source>
</evidence>
<dbReference type="PRINTS" id="PR00364">
    <property type="entry name" value="DISEASERSIST"/>
</dbReference>
<dbReference type="Gene3D" id="3.40.50.300">
    <property type="entry name" value="P-loop containing nucleotide triphosphate hydrolases"/>
    <property type="match status" value="1"/>
</dbReference>
<dbReference type="Gene3D" id="1.10.8.430">
    <property type="entry name" value="Helical domain of apoptotic protease-activating factors"/>
    <property type="match status" value="1"/>
</dbReference>
<evidence type="ECO:0000313" key="6">
    <source>
        <dbReference type="Proteomes" id="UP000594263"/>
    </source>
</evidence>
<keyword evidence="3" id="KW-0611">Plant defense</keyword>
<protein>
    <recommendedName>
        <fullName evidence="4">RPW8 domain-containing protein</fullName>
    </recommendedName>
</protein>
<dbReference type="Pfam" id="PF05659">
    <property type="entry name" value="RPW8"/>
    <property type="match status" value="1"/>
</dbReference>
<dbReference type="InterPro" id="IPR032675">
    <property type="entry name" value="LRR_dom_sf"/>
</dbReference>
<dbReference type="Proteomes" id="UP000594263">
    <property type="component" value="Unplaced"/>
</dbReference>
<evidence type="ECO:0000259" key="4">
    <source>
        <dbReference type="PROSITE" id="PS51153"/>
    </source>
</evidence>
<dbReference type="Gene3D" id="1.10.10.10">
    <property type="entry name" value="Winged helix-like DNA-binding domain superfamily/Winged helix DNA-binding domain"/>
    <property type="match status" value="1"/>
</dbReference>
<accession>A0A7N0V426</accession>
<comment type="similarity">
    <text evidence="1">Belongs to the disease resistance NB-LRR family.</text>
</comment>
<dbReference type="SUPFAM" id="SSF52540">
    <property type="entry name" value="P-loop containing nucleoside triphosphate hydrolases"/>
    <property type="match status" value="1"/>
</dbReference>
<dbReference type="AlphaFoldDB" id="A0A7N0V426"/>
<dbReference type="GO" id="GO:0043531">
    <property type="term" value="F:ADP binding"/>
    <property type="evidence" value="ECO:0007669"/>
    <property type="project" value="InterPro"/>
</dbReference>
<name>A0A7N0V426_KALFE</name>
<organism evidence="5 6">
    <name type="scientific">Kalanchoe fedtschenkoi</name>
    <name type="common">Lavender scallops</name>
    <name type="synonym">South American air plant</name>
    <dbReference type="NCBI Taxonomy" id="63787"/>
    <lineage>
        <taxon>Eukaryota</taxon>
        <taxon>Viridiplantae</taxon>
        <taxon>Streptophyta</taxon>
        <taxon>Embryophyta</taxon>
        <taxon>Tracheophyta</taxon>
        <taxon>Spermatophyta</taxon>
        <taxon>Magnoliopsida</taxon>
        <taxon>eudicotyledons</taxon>
        <taxon>Gunneridae</taxon>
        <taxon>Pentapetalae</taxon>
        <taxon>Saxifragales</taxon>
        <taxon>Crassulaceae</taxon>
        <taxon>Kalanchoe</taxon>
    </lineage>
</organism>
<dbReference type="EnsemblPlants" id="Kaladp0095s0729.1.v1.1">
    <property type="protein sequence ID" value="Kaladp0095s0729.1.v1.1"/>
    <property type="gene ID" value="Kaladp0095s0729.v1.1"/>
</dbReference>
<dbReference type="SUPFAM" id="SSF52047">
    <property type="entry name" value="RNI-like"/>
    <property type="match status" value="1"/>
</dbReference>
<dbReference type="Gramene" id="Kaladp0095s0729.1.v1.1">
    <property type="protein sequence ID" value="Kaladp0095s0729.1.v1.1"/>
    <property type="gene ID" value="Kaladp0095s0729.v1.1"/>
</dbReference>
<dbReference type="GO" id="GO:0006952">
    <property type="term" value="P:defense response"/>
    <property type="evidence" value="ECO:0007669"/>
    <property type="project" value="UniProtKB-KW"/>
</dbReference>
<dbReference type="PANTHER" id="PTHR36766:SF30">
    <property type="entry name" value="TIR-NBS TYPE DISEASE RESISTANCE PROTEIN-RELATED"/>
    <property type="match status" value="1"/>
</dbReference>
<feature type="domain" description="RPW8" evidence="4">
    <location>
        <begin position="1"/>
        <end position="149"/>
    </location>
</feature>
<dbReference type="InterPro" id="IPR008808">
    <property type="entry name" value="Powdery_mildew-R_dom"/>
</dbReference>
<sequence>MLISEILSAEVAVQFCKMIIEISRRLIMRKSAAEKLNATVDNFLKIVQEIKYSGVELPQHRQLQLDLISQKVSEGIDLAKHALASGRWNVYKNVRFSRKMEKLERLISHFVSCEVPMHILADVHHMRRESAERFDRLDAANRQLEKLKIGAGSGGGWLWDALRRADEDEAMIGLGNFSVTIAVGKKKLKELILTNDSRPVGIHGMGGSGKTTLAREVCRDGEVTNYFNNRILFLTVSQSPNVEQMKETIWRYVSGNSFCESYDVVPPWNLQYQWKTETRTLIVLDDVWTLGVLEQLICKVPGCKTLVVSRFEFPTVLNHTYEVELLREDEALAVFCYYAFGIKTIPFDANDNLVKQVVRECKCLPLALKVVGASLRDRPQMFWASAKSRLLRGEVICESHQTNLLERMAVSVNYLSNRVRECFLDLGAFPEDKKIPLDVLVNIWVEIHDLDEEEAFAVLVELSEKNLLTLLNDSRAGDIYSSYCEISVTQHDVLRDLALHMNGQGNINERKRLMMPQREAELPKEWQRNSDLPFSAQVVSVHTGDMKENDWFQMKFPQAEVLIINFSSPEYFLPPFVSNMPKLKALILINYGNMVATLHNVAVLRDLPNLRSLWFEKISIPDLSKTHISFTKLKKISLVLCKISNSYDQSVVDLPHILPSLSELTLDHCDDISRLPSNMSELFSLKALSITNCHSLQELPVNLGKLKSLQILRIYACPSLRQLPLSTNELVSLKYLDISQCVGLQCLPGSIDGLVMLEKINMSGCLQIRDLPESVIYLQSLSNVVCDEDISWLWKDQDGGRMNLKVQIAKESFNLDWLSE</sequence>
<dbReference type="PROSITE" id="PS51153">
    <property type="entry name" value="RPW8"/>
    <property type="match status" value="1"/>
</dbReference>
<evidence type="ECO:0000256" key="2">
    <source>
        <dbReference type="ARBA" id="ARBA00022737"/>
    </source>
</evidence>
<dbReference type="InterPro" id="IPR027417">
    <property type="entry name" value="P-loop_NTPase"/>
</dbReference>
<dbReference type="PANTHER" id="PTHR36766">
    <property type="entry name" value="PLANT BROAD-SPECTRUM MILDEW RESISTANCE PROTEIN RPW8"/>
    <property type="match status" value="1"/>
</dbReference>
<keyword evidence="2" id="KW-0677">Repeat</keyword>
<keyword evidence="6" id="KW-1185">Reference proteome</keyword>